<dbReference type="PROSITE" id="PS01129">
    <property type="entry name" value="PSI_RLU"/>
    <property type="match status" value="1"/>
</dbReference>
<organism evidence="2 3">
    <name type="scientific">Maridesulfovibrio ferrireducens</name>
    <dbReference type="NCBI Taxonomy" id="246191"/>
    <lineage>
        <taxon>Bacteria</taxon>
        <taxon>Pseudomonadati</taxon>
        <taxon>Thermodesulfobacteriota</taxon>
        <taxon>Desulfovibrionia</taxon>
        <taxon>Desulfovibrionales</taxon>
        <taxon>Desulfovibrionaceae</taxon>
        <taxon>Maridesulfovibrio</taxon>
    </lineage>
</organism>
<accession>A0A1G9KM22</accession>
<dbReference type="InterPro" id="IPR050188">
    <property type="entry name" value="RluA_PseudoU_synthase"/>
</dbReference>
<protein>
    <submittedName>
        <fullName evidence="2">tRNA pseudouridine32 synthase / 23S rRNA pseudouridine746 synthase</fullName>
    </submittedName>
</protein>
<evidence type="ECO:0000259" key="1">
    <source>
        <dbReference type="Pfam" id="PF00849"/>
    </source>
</evidence>
<dbReference type="OrthoDB" id="128480at2"/>
<dbReference type="Gene3D" id="3.30.2350.10">
    <property type="entry name" value="Pseudouridine synthase"/>
    <property type="match status" value="1"/>
</dbReference>
<dbReference type="SUPFAM" id="SSF55120">
    <property type="entry name" value="Pseudouridine synthase"/>
    <property type="match status" value="1"/>
</dbReference>
<dbReference type="InterPro" id="IPR006145">
    <property type="entry name" value="PsdUridine_synth_RsuA/RluA"/>
</dbReference>
<evidence type="ECO:0000313" key="2">
    <source>
        <dbReference type="EMBL" id="SDL50656.1"/>
    </source>
</evidence>
<dbReference type="GO" id="GO:0000455">
    <property type="term" value="P:enzyme-directed rRNA pseudouridine synthesis"/>
    <property type="evidence" value="ECO:0007669"/>
    <property type="project" value="TreeGrafter"/>
</dbReference>
<feature type="domain" description="Pseudouridine synthase RsuA/RluA-like" evidence="1">
    <location>
        <begin position="16"/>
        <end position="165"/>
    </location>
</feature>
<dbReference type="EMBL" id="FNGA01000005">
    <property type="protein sequence ID" value="SDL50656.1"/>
    <property type="molecule type" value="Genomic_DNA"/>
</dbReference>
<proteinExistence type="predicted"/>
<dbReference type="GO" id="GO:0140098">
    <property type="term" value="F:catalytic activity, acting on RNA"/>
    <property type="evidence" value="ECO:0007669"/>
    <property type="project" value="UniProtKB-ARBA"/>
</dbReference>
<dbReference type="CDD" id="cd02869">
    <property type="entry name" value="PseudoU_synth_RluA_like"/>
    <property type="match status" value="1"/>
</dbReference>
<dbReference type="RefSeq" id="WP_092162782.1">
    <property type="nucleotide sequence ID" value="NZ_FNGA01000005.1"/>
</dbReference>
<dbReference type="GO" id="GO:0003723">
    <property type="term" value="F:RNA binding"/>
    <property type="evidence" value="ECO:0007669"/>
    <property type="project" value="InterPro"/>
</dbReference>
<sequence>MSQEKLLDIVYADNKLVVVNKPSGLLSVPGRGPENQDCVVTRVQAMFPECRKFPTVHRLDMDTSGLLVLGLTARAVRELIDQFQKRQVKKRYIALLDGIIKEDEGIIEMAFRLDPYNRPYQVYDPIHGKLGVTHWRKLGIENGMTRVEFSPRTGRTHQLRVHSAHPLGLNCPIVGDRLYGTGTAPGQLKLHAGYLCFTHPKTKEVLEFEIPPLF</sequence>
<keyword evidence="3" id="KW-1185">Reference proteome</keyword>
<dbReference type="Proteomes" id="UP000199053">
    <property type="component" value="Unassembled WGS sequence"/>
</dbReference>
<dbReference type="STRING" id="246191.SAMN05660337_3138"/>
<dbReference type="PANTHER" id="PTHR21600">
    <property type="entry name" value="MITOCHONDRIAL RNA PSEUDOURIDINE SYNTHASE"/>
    <property type="match status" value="1"/>
</dbReference>
<dbReference type="InterPro" id="IPR020103">
    <property type="entry name" value="PsdUridine_synth_cat_dom_sf"/>
</dbReference>
<reference evidence="3" key="1">
    <citation type="submission" date="2016-10" db="EMBL/GenBank/DDBJ databases">
        <authorList>
            <person name="Varghese N."/>
            <person name="Submissions S."/>
        </authorList>
    </citation>
    <scope>NUCLEOTIDE SEQUENCE [LARGE SCALE GENOMIC DNA]</scope>
    <source>
        <strain evidence="3">DSM 16995</strain>
    </source>
</reference>
<dbReference type="InterPro" id="IPR006224">
    <property type="entry name" value="PsdUridine_synth_RluA-like_CS"/>
</dbReference>
<dbReference type="AlphaFoldDB" id="A0A1G9KM22"/>
<dbReference type="Pfam" id="PF00849">
    <property type="entry name" value="PseudoU_synth_2"/>
    <property type="match status" value="1"/>
</dbReference>
<evidence type="ECO:0000313" key="3">
    <source>
        <dbReference type="Proteomes" id="UP000199053"/>
    </source>
</evidence>
<gene>
    <name evidence="2" type="ORF">SAMN05660337_3138</name>
</gene>
<dbReference type="GO" id="GO:0009982">
    <property type="term" value="F:pseudouridine synthase activity"/>
    <property type="evidence" value="ECO:0007669"/>
    <property type="project" value="InterPro"/>
</dbReference>
<name>A0A1G9KM22_9BACT</name>
<dbReference type="PANTHER" id="PTHR21600:SF89">
    <property type="entry name" value="RIBOSOMAL LARGE SUBUNIT PSEUDOURIDINE SYNTHASE A"/>
    <property type="match status" value="1"/>
</dbReference>